<organism evidence="1 2">
    <name type="scientific">Eretmocerus hayati</name>
    <dbReference type="NCBI Taxonomy" id="131215"/>
    <lineage>
        <taxon>Eukaryota</taxon>
        <taxon>Metazoa</taxon>
        <taxon>Ecdysozoa</taxon>
        <taxon>Arthropoda</taxon>
        <taxon>Hexapoda</taxon>
        <taxon>Insecta</taxon>
        <taxon>Pterygota</taxon>
        <taxon>Neoptera</taxon>
        <taxon>Endopterygota</taxon>
        <taxon>Hymenoptera</taxon>
        <taxon>Apocrita</taxon>
        <taxon>Proctotrupomorpha</taxon>
        <taxon>Chalcidoidea</taxon>
        <taxon>Aphelinidae</taxon>
        <taxon>Aphelininae</taxon>
        <taxon>Eretmocerus</taxon>
    </lineage>
</organism>
<keyword evidence="2" id="KW-1185">Reference proteome</keyword>
<evidence type="ECO:0000313" key="1">
    <source>
        <dbReference type="EMBL" id="KAJ8681339.1"/>
    </source>
</evidence>
<gene>
    <name evidence="1" type="ORF">QAD02_017126</name>
</gene>
<sequence length="480" mass="54917">MPKKQKPNPFFYFMLDWKEEQERKGRRFTHGLRDVQNDPGIQEAWKNITEEQKNYYKHKVTEFKETAKKRTGLGECIDDVQKEEDEQKAFIDNMKYYVSDLIKSAEKSNSVQDLKFHIVHVNYSYCRIRENMSEPEYYPAELAIAEFSLLSGVTRTYHKLIRSVIHTGYAAMATEHSGNTHQIPRDLGESDYQLIWTEICEFLMKGSVGGKLPPLYTVYSNELAKNPAESILGLLSLDFPEKSVKLYSLEELYLTLHNSILRKNPVADLYDYATASLKMKQDPFDYKRSIMCEYHQTVSEAGNHCSKSTVQRWAFVICVDCCPLYNIDFVAGQHVPVEDADEYVKTTEEWISKPFNRLRISAPRSVDSSNSSEASYNGFKHESERTFRDESRRKAEAMAKPLQIFNHSLTDGDSRCSSDSDRPLRAPFTKPASYGAPSINMDDFPAVGLGGRGGGRGRGARPKSRGEFFSTLRSVICVFD</sequence>
<comment type="caution">
    <text evidence="1">The sequence shown here is derived from an EMBL/GenBank/DDBJ whole genome shotgun (WGS) entry which is preliminary data.</text>
</comment>
<dbReference type="EMBL" id="CM056742">
    <property type="protein sequence ID" value="KAJ8681339.1"/>
    <property type="molecule type" value="Genomic_DNA"/>
</dbReference>
<evidence type="ECO:0000313" key="2">
    <source>
        <dbReference type="Proteomes" id="UP001239111"/>
    </source>
</evidence>
<accession>A0ACC2PCI7</accession>
<dbReference type="Proteomes" id="UP001239111">
    <property type="component" value="Chromosome 2"/>
</dbReference>
<name>A0ACC2PCI7_9HYME</name>
<reference evidence="1" key="1">
    <citation type="submission" date="2023-04" db="EMBL/GenBank/DDBJ databases">
        <title>A chromosome-level genome assembly of the parasitoid wasp Eretmocerus hayati.</title>
        <authorList>
            <person name="Zhong Y."/>
            <person name="Liu S."/>
            <person name="Liu Y."/>
        </authorList>
    </citation>
    <scope>NUCLEOTIDE SEQUENCE</scope>
    <source>
        <strain evidence="1">ZJU_SS_LIU_2023</strain>
    </source>
</reference>
<proteinExistence type="predicted"/>
<protein>
    <submittedName>
        <fullName evidence="1">Uncharacterized protein</fullName>
    </submittedName>
</protein>